<proteinExistence type="predicted"/>
<keyword evidence="1" id="KW-1133">Transmembrane helix</keyword>
<protein>
    <submittedName>
        <fullName evidence="2">Uncharacterized protein</fullName>
    </submittedName>
</protein>
<dbReference type="Gene3D" id="3.30.420.10">
    <property type="entry name" value="Ribonuclease H-like superfamily/Ribonuclease H"/>
    <property type="match status" value="1"/>
</dbReference>
<organism evidence="2 3">
    <name type="scientific">Hepatospora eriocheir</name>
    <dbReference type="NCBI Taxonomy" id="1081669"/>
    <lineage>
        <taxon>Eukaryota</taxon>
        <taxon>Fungi</taxon>
        <taxon>Fungi incertae sedis</taxon>
        <taxon>Microsporidia</taxon>
        <taxon>Hepatosporidae</taxon>
        <taxon>Hepatospora</taxon>
    </lineage>
</organism>
<keyword evidence="1" id="KW-0812">Transmembrane</keyword>
<name>A0A1X0QGD6_9MICR</name>
<dbReference type="AlphaFoldDB" id="A0A1X0QGD6"/>
<dbReference type="VEuPathDB" id="MicrosporidiaDB:A0H76_1845"/>
<dbReference type="EMBL" id="LTAI01000417">
    <property type="protein sequence ID" value="ORD98842.1"/>
    <property type="molecule type" value="Genomic_DNA"/>
</dbReference>
<sequence length="62" mass="7024">MIFSDKSNFNVFNNLGAKVQYLFGYKHETSNILQKVKQGEGIVIVLGAITYYGVSDLFFIKD</sequence>
<comment type="caution">
    <text evidence="2">The sequence shown here is derived from an EMBL/GenBank/DDBJ whole genome shotgun (WGS) entry which is preliminary data.</text>
</comment>
<evidence type="ECO:0000313" key="2">
    <source>
        <dbReference type="EMBL" id="ORD98842.1"/>
    </source>
</evidence>
<dbReference type="GO" id="GO:0003676">
    <property type="term" value="F:nucleic acid binding"/>
    <property type="evidence" value="ECO:0007669"/>
    <property type="project" value="InterPro"/>
</dbReference>
<accession>A0A1X0QGD6</accession>
<reference evidence="2 3" key="1">
    <citation type="journal article" date="2017" name="Environ. Microbiol.">
        <title>Decay of the glycolytic pathway and adaptation to intranuclear parasitism within Enterocytozoonidae microsporidia.</title>
        <authorList>
            <person name="Wiredu Boakye D."/>
            <person name="Jaroenlak P."/>
            <person name="Prachumwat A."/>
            <person name="Williams T.A."/>
            <person name="Bateman K.S."/>
            <person name="Itsathitphaisarn O."/>
            <person name="Sritunyalucksana K."/>
            <person name="Paszkiewicz K.H."/>
            <person name="Moore K.A."/>
            <person name="Stentiford G.D."/>
            <person name="Williams B.A."/>
        </authorList>
    </citation>
    <scope>NUCLEOTIDE SEQUENCE [LARGE SCALE GENOMIC DNA]</scope>
    <source>
        <strain evidence="3">canceri</strain>
    </source>
</reference>
<dbReference type="InterPro" id="IPR036397">
    <property type="entry name" value="RNaseH_sf"/>
</dbReference>
<evidence type="ECO:0000256" key="1">
    <source>
        <dbReference type="SAM" id="Phobius"/>
    </source>
</evidence>
<evidence type="ECO:0000313" key="3">
    <source>
        <dbReference type="Proteomes" id="UP000192501"/>
    </source>
</evidence>
<dbReference type="Proteomes" id="UP000192501">
    <property type="component" value="Unassembled WGS sequence"/>
</dbReference>
<keyword evidence="1" id="KW-0472">Membrane</keyword>
<gene>
    <name evidence="2" type="ORF">A0H76_1845</name>
</gene>
<feature type="transmembrane region" description="Helical" evidence="1">
    <location>
        <begin position="41"/>
        <end position="60"/>
    </location>
</feature>